<comment type="caution">
    <text evidence="15">The sequence shown here is derived from an EMBL/GenBank/DDBJ whole genome shotgun (WGS) entry which is preliminary data.</text>
</comment>
<dbReference type="CDD" id="cd00027">
    <property type="entry name" value="BRCT"/>
    <property type="match status" value="1"/>
</dbReference>
<feature type="region of interest" description="Disordered" evidence="12">
    <location>
        <begin position="732"/>
        <end position="763"/>
    </location>
</feature>
<dbReference type="PROSITE" id="PS50160">
    <property type="entry name" value="DNA_LIGASE_A3"/>
    <property type="match status" value="1"/>
</dbReference>
<evidence type="ECO:0000259" key="13">
    <source>
        <dbReference type="PROSITE" id="PS50160"/>
    </source>
</evidence>
<dbReference type="Pfam" id="PF04675">
    <property type="entry name" value="DNA_ligase_A_N"/>
    <property type="match status" value="1"/>
</dbReference>
<dbReference type="GO" id="GO:0032807">
    <property type="term" value="C:DNA ligase IV complex"/>
    <property type="evidence" value="ECO:0007669"/>
    <property type="project" value="TreeGrafter"/>
</dbReference>
<evidence type="ECO:0000259" key="14">
    <source>
        <dbReference type="PROSITE" id="PS50172"/>
    </source>
</evidence>
<dbReference type="Pfam" id="PF04679">
    <property type="entry name" value="DNA_ligase_A_C"/>
    <property type="match status" value="1"/>
</dbReference>
<gene>
    <name evidence="15" type="ORF">COHA_005131</name>
</gene>
<dbReference type="GO" id="GO:0006310">
    <property type="term" value="P:DNA recombination"/>
    <property type="evidence" value="ECO:0007669"/>
    <property type="project" value="UniProtKB-KW"/>
</dbReference>
<dbReference type="Gene3D" id="2.40.50.140">
    <property type="entry name" value="Nucleic acid-binding proteins"/>
    <property type="match status" value="1"/>
</dbReference>
<evidence type="ECO:0000256" key="10">
    <source>
        <dbReference type="ARBA" id="ARBA00030676"/>
    </source>
</evidence>
<protein>
    <recommendedName>
        <fullName evidence="11">DNA ligase IV</fullName>
    </recommendedName>
    <alternativeName>
        <fullName evidence="10">Polydeoxyribonucleotide synthase [ATP] 4</fullName>
    </alternativeName>
</protein>
<reference evidence="15" key="1">
    <citation type="submission" date="2020-11" db="EMBL/GenBank/DDBJ databases">
        <title>Chlorella ohadii genome sequencing and assembly.</title>
        <authorList>
            <person name="Murik O."/>
            <person name="Treves H."/>
            <person name="Kedem I."/>
            <person name="Shotland Y."/>
            <person name="Kaplan A."/>
        </authorList>
    </citation>
    <scope>NUCLEOTIDE SEQUENCE</scope>
    <source>
        <strain evidence="15">1</strain>
    </source>
</reference>
<evidence type="ECO:0000256" key="2">
    <source>
        <dbReference type="ARBA" id="ARBA00004123"/>
    </source>
</evidence>
<dbReference type="PROSITE" id="PS50172">
    <property type="entry name" value="BRCT"/>
    <property type="match status" value="1"/>
</dbReference>
<dbReference type="GO" id="GO:0003910">
    <property type="term" value="F:DNA ligase (ATP) activity"/>
    <property type="evidence" value="ECO:0007669"/>
    <property type="project" value="InterPro"/>
</dbReference>
<feature type="domain" description="BRCT" evidence="14">
    <location>
        <begin position="774"/>
        <end position="841"/>
    </location>
</feature>
<dbReference type="InterPro" id="IPR029710">
    <property type="entry name" value="LIG4"/>
</dbReference>
<dbReference type="Gene3D" id="1.10.3260.10">
    <property type="entry name" value="DNA ligase, ATP-dependent, N-terminal domain"/>
    <property type="match status" value="1"/>
</dbReference>
<evidence type="ECO:0000256" key="9">
    <source>
        <dbReference type="ARBA" id="ARBA00023242"/>
    </source>
</evidence>
<dbReference type="InterPro" id="IPR012309">
    <property type="entry name" value="DNA_ligase_ATP-dep_C"/>
</dbReference>
<evidence type="ECO:0000256" key="4">
    <source>
        <dbReference type="ARBA" id="ARBA00022598"/>
    </source>
</evidence>
<dbReference type="InterPro" id="IPR001357">
    <property type="entry name" value="BRCT_dom"/>
</dbReference>
<sequence length="854" mass="93795">MVRPLPGTHRNPGRRPPSLRQDGAAAGAPQPKEEAAEAAAAEAAEAATEPMPQPAVKAEVSGLEDGAAGAGMDEGAPVLPRPHIPPNHWARGKRPSGLVLPTDVRHSVDGTPLPAPPPAPAAGSTAPAGEAVAAAAAPTAQGAVLLPGGRLPPGEISFHTVCAFATSIVKLKGAGSVERKRRRVVKFMEEVVARESGDAWAIWRLLLPHLDNHRGPYNLKEKALGNVLIQVCGLGDETAEANKIRHWIKPGKKGAGDFARVLLENVFRVYCLSDESCEKELKVREVNVELDALAEAALLRGSEATDRRCQILRRLLTRCNPDMAFYLAQIILKELRINLSHELHLSPTLRPTPPCHGFGVQGEEAGGELSFLIEPKFDGERQQVHILGPDEPCQYWSRKGIDHGQLRHANMPGTPGGFCLFDTVLRQQVVPQQCILDGELLVWNKKRSNFEVFGSLRSTILAGHANEQPNFRVDCEDFDGNINTADPEWESPCLKDLEVVYLTWDVLYIDGRCVCHLPLLERRELLRRAVRDAPPQGACTSQDVMDAVRGAIARHEEGIVVKALPSQIKPDYLSRVEIDALIIGCFWGEDRRAGLFSEFLMGIVAQPPAGKAQPERWISFCKVGSGFTDLDRERLHNALKDNVCEHPPPCYEITGSSKEMPHFWVKDPLQSVVLEVQADLRLIKSRIYAAEYSLRFPRMERIREPWDKDALNATTERELRDCVAERKGHLARDDEKYLRSPGKSGPRKARQAAKRRPKGHKLPSAIAGVDVGHELILKMGGRTWEIYTCDNDKITHVLAGEPCKGSGWRAAARAGCDIICLGWLLRCAEAGERLEPRPSDYLQLSAATLQAGGD</sequence>
<dbReference type="SUPFAM" id="SSF117018">
    <property type="entry name" value="ATP-dependent DNA ligase DNA-binding domain"/>
    <property type="match status" value="1"/>
</dbReference>
<dbReference type="InterPro" id="IPR036599">
    <property type="entry name" value="DNA_ligase_N_sf"/>
</dbReference>
<dbReference type="InterPro" id="IPR012310">
    <property type="entry name" value="DNA_ligase_ATP-dep_cent"/>
</dbReference>
<keyword evidence="16" id="KW-1185">Reference proteome</keyword>
<feature type="compositionally biased region" description="Low complexity" evidence="12">
    <location>
        <begin position="37"/>
        <end position="50"/>
    </location>
</feature>
<dbReference type="InterPro" id="IPR012308">
    <property type="entry name" value="DNA_ligase_ATP-dep_N"/>
</dbReference>
<dbReference type="Pfam" id="PF01068">
    <property type="entry name" value="DNA_ligase_A_M"/>
    <property type="match status" value="1"/>
</dbReference>
<name>A0AAD5DNN9_9CHLO</name>
<evidence type="ECO:0000256" key="3">
    <source>
        <dbReference type="ARBA" id="ARBA00007572"/>
    </source>
</evidence>
<organism evidence="15 16">
    <name type="scientific">Chlorella ohadii</name>
    <dbReference type="NCBI Taxonomy" id="2649997"/>
    <lineage>
        <taxon>Eukaryota</taxon>
        <taxon>Viridiplantae</taxon>
        <taxon>Chlorophyta</taxon>
        <taxon>core chlorophytes</taxon>
        <taxon>Trebouxiophyceae</taxon>
        <taxon>Chlorellales</taxon>
        <taxon>Chlorellaceae</taxon>
        <taxon>Chlorella clade</taxon>
        <taxon>Chlorella</taxon>
    </lineage>
</organism>
<comment type="cofactor">
    <cofactor evidence="1">
        <name>Mg(2+)</name>
        <dbReference type="ChEBI" id="CHEBI:18420"/>
    </cofactor>
</comment>
<feature type="compositionally biased region" description="Low complexity" evidence="12">
    <location>
        <begin position="64"/>
        <end position="76"/>
    </location>
</feature>
<evidence type="ECO:0000256" key="6">
    <source>
        <dbReference type="ARBA" id="ARBA00022741"/>
    </source>
</evidence>
<evidence type="ECO:0000256" key="12">
    <source>
        <dbReference type="SAM" id="MobiDB-lite"/>
    </source>
</evidence>
<dbReference type="GO" id="GO:0006297">
    <property type="term" value="P:nucleotide-excision repair, DNA gap filling"/>
    <property type="evidence" value="ECO:0007669"/>
    <property type="project" value="TreeGrafter"/>
</dbReference>
<evidence type="ECO:0000313" key="15">
    <source>
        <dbReference type="EMBL" id="KAI7841165.1"/>
    </source>
</evidence>
<dbReference type="EMBL" id="JADXDR010000067">
    <property type="protein sequence ID" value="KAI7841165.1"/>
    <property type="molecule type" value="Genomic_DNA"/>
</dbReference>
<keyword evidence="9" id="KW-0539">Nucleus</keyword>
<dbReference type="Gene3D" id="3.40.50.10190">
    <property type="entry name" value="BRCT domain"/>
    <property type="match status" value="1"/>
</dbReference>
<feature type="compositionally biased region" description="Basic residues" evidence="12">
    <location>
        <begin position="745"/>
        <end position="761"/>
    </location>
</feature>
<dbReference type="AlphaFoldDB" id="A0AAD5DNN9"/>
<comment type="similarity">
    <text evidence="3">Belongs to the ATP-dependent DNA ligase family.</text>
</comment>
<dbReference type="Gene3D" id="3.30.470.30">
    <property type="entry name" value="DNA ligase/mRNA capping enzyme"/>
    <property type="match status" value="1"/>
</dbReference>
<dbReference type="SUPFAM" id="SSF50249">
    <property type="entry name" value="Nucleic acid-binding proteins"/>
    <property type="match status" value="1"/>
</dbReference>
<evidence type="ECO:0000256" key="5">
    <source>
        <dbReference type="ARBA" id="ARBA00022737"/>
    </source>
</evidence>
<dbReference type="SUPFAM" id="SSF56091">
    <property type="entry name" value="DNA ligase/mRNA capping enzyme, catalytic domain"/>
    <property type="match status" value="1"/>
</dbReference>
<dbReference type="PANTHER" id="PTHR45997:SF1">
    <property type="entry name" value="DNA LIGASE 4"/>
    <property type="match status" value="1"/>
</dbReference>
<dbReference type="PANTHER" id="PTHR45997">
    <property type="entry name" value="DNA LIGASE 4"/>
    <property type="match status" value="1"/>
</dbReference>
<dbReference type="SUPFAM" id="SSF52113">
    <property type="entry name" value="BRCT domain"/>
    <property type="match status" value="1"/>
</dbReference>
<dbReference type="InterPro" id="IPR012340">
    <property type="entry name" value="NA-bd_OB-fold"/>
</dbReference>
<keyword evidence="6" id="KW-0547">Nucleotide-binding</keyword>
<evidence type="ECO:0000256" key="11">
    <source>
        <dbReference type="ARBA" id="ARBA00031942"/>
    </source>
</evidence>
<dbReference type="InterPro" id="IPR036420">
    <property type="entry name" value="BRCT_dom_sf"/>
</dbReference>
<dbReference type="Proteomes" id="UP001205105">
    <property type="component" value="Unassembled WGS sequence"/>
</dbReference>
<evidence type="ECO:0000256" key="8">
    <source>
        <dbReference type="ARBA" id="ARBA00023172"/>
    </source>
</evidence>
<feature type="domain" description="ATP-dependent DNA ligase family profile" evidence="13">
    <location>
        <begin position="492"/>
        <end position="605"/>
    </location>
</feature>
<evidence type="ECO:0000256" key="7">
    <source>
        <dbReference type="ARBA" id="ARBA00022840"/>
    </source>
</evidence>
<evidence type="ECO:0000256" key="1">
    <source>
        <dbReference type="ARBA" id="ARBA00001946"/>
    </source>
</evidence>
<keyword evidence="7" id="KW-0067">ATP-binding</keyword>
<feature type="region of interest" description="Disordered" evidence="12">
    <location>
        <begin position="1"/>
        <end position="127"/>
    </location>
</feature>
<keyword evidence="8" id="KW-0233">DNA recombination</keyword>
<dbReference type="GO" id="GO:0006303">
    <property type="term" value="P:double-strand break repair via nonhomologous end joining"/>
    <property type="evidence" value="ECO:0007669"/>
    <property type="project" value="TreeGrafter"/>
</dbReference>
<proteinExistence type="inferred from homology"/>
<evidence type="ECO:0000313" key="16">
    <source>
        <dbReference type="Proteomes" id="UP001205105"/>
    </source>
</evidence>
<comment type="subcellular location">
    <subcellularLocation>
        <location evidence="2">Nucleus</location>
    </subcellularLocation>
</comment>
<keyword evidence="5" id="KW-0677">Repeat</keyword>
<dbReference type="GO" id="GO:0005524">
    <property type="term" value="F:ATP binding"/>
    <property type="evidence" value="ECO:0007669"/>
    <property type="project" value="UniProtKB-KW"/>
</dbReference>
<dbReference type="GO" id="GO:0003677">
    <property type="term" value="F:DNA binding"/>
    <property type="evidence" value="ECO:0007669"/>
    <property type="project" value="InterPro"/>
</dbReference>
<keyword evidence="4" id="KW-0436">Ligase</keyword>
<accession>A0AAD5DNN9</accession>